<dbReference type="PANTHER" id="PTHR23289">
    <property type="entry name" value="CYTOCHROME C OXIDASE ASSEMBLY PROTEIN COX15"/>
    <property type="match status" value="1"/>
</dbReference>
<accession>A0A9W9SSF8</accession>
<feature type="transmembrane region" description="Helical" evidence="12">
    <location>
        <begin position="444"/>
        <end position="465"/>
    </location>
</feature>
<feature type="transmembrane region" description="Helical" evidence="12">
    <location>
        <begin position="306"/>
        <end position="333"/>
    </location>
</feature>
<comment type="catalytic activity">
    <reaction evidence="11">
        <text>Fe(II)-heme o + 2 A + H2O = Fe(II)-heme a + 2 AH2</text>
        <dbReference type="Rhea" id="RHEA:63388"/>
        <dbReference type="ChEBI" id="CHEBI:13193"/>
        <dbReference type="ChEBI" id="CHEBI:15377"/>
        <dbReference type="ChEBI" id="CHEBI:17499"/>
        <dbReference type="ChEBI" id="CHEBI:60530"/>
        <dbReference type="ChEBI" id="CHEBI:61715"/>
        <dbReference type="EC" id="1.17.99.9"/>
    </reaction>
    <physiologicalReaction direction="left-to-right" evidence="11">
        <dbReference type="Rhea" id="RHEA:63389"/>
    </physiologicalReaction>
</comment>
<dbReference type="InterPro" id="IPR003780">
    <property type="entry name" value="COX15/CtaA_fam"/>
</dbReference>
<sequence>MASLGSSLSLWRSVAPRLAKDFFTSQSLPSQGYAAKSIRQFGALQFRQPTKSTLLNNKNREFFTSSLKRSNAAPAVAETAEGAAKGKSSFPKISEKAVGYWLLGSAASVFGIVVFGGLTRLTESGYIEHHRMATCYRLPPPMNAEHWEDEFSKYRASPEFQLLNPNMTLSEFKSIYYMEWIHRLWGRFVGISFVLPAVYFVARKKVSTPMAWRLFGIAGLIGFQGFLGWWMVKSGLKDDLFAPGSHPRVSQYRLTAHLGAAFVCYVAMLWNGLAIMRSHRLMADPAAGINQLNALRDPKLAFFRRSVAGIALLVFTTVISGGLVAGLDAGLIYNEFPWMGKGLAPPKEELFDARYSRHEDRSDLWWRNMLENPSLVQLDHRVLAVTTFTVICALMAYTRRSPTMKRFLPAPARKGVHGVFAFACCQVGLGITTLLYLVPTPLASAHQAGSLFLLTWVMILGSRVWHPSRTAKLLQMAVKARSQQLSSTAASAVKRV</sequence>
<dbReference type="EMBL" id="JAPZBT010000001">
    <property type="protein sequence ID" value="KAJ5383735.1"/>
    <property type="molecule type" value="Genomic_DNA"/>
</dbReference>
<dbReference type="GO" id="GO:0005743">
    <property type="term" value="C:mitochondrial inner membrane"/>
    <property type="evidence" value="ECO:0007669"/>
    <property type="project" value="TreeGrafter"/>
</dbReference>
<dbReference type="GO" id="GO:0120547">
    <property type="term" value="F:heme A synthase activity"/>
    <property type="evidence" value="ECO:0007669"/>
    <property type="project" value="UniProtKB-EC"/>
</dbReference>
<keyword evidence="3 12" id="KW-0812">Transmembrane</keyword>
<evidence type="ECO:0000256" key="6">
    <source>
        <dbReference type="ARBA" id="ARBA00023002"/>
    </source>
</evidence>
<evidence type="ECO:0000313" key="13">
    <source>
        <dbReference type="EMBL" id="KAJ5383735.1"/>
    </source>
</evidence>
<evidence type="ECO:0000256" key="10">
    <source>
        <dbReference type="ARBA" id="ARBA00044501"/>
    </source>
</evidence>
<keyword evidence="6" id="KW-0560">Oxidoreductase</keyword>
<evidence type="ECO:0000256" key="5">
    <source>
        <dbReference type="ARBA" id="ARBA00022989"/>
    </source>
</evidence>
<evidence type="ECO:0000256" key="1">
    <source>
        <dbReference type="ARBA" id="ARBA00001970"/>
    </source>
</evidence>
<dbReference type="Proteomes" id="UP001147752">
    <property type="component" value="Unassembled WGS sequence"/>
</dbReference>
<keyword evidence="5 12" id="KW-1133">Transmembrane helix</keyword>
<comment type="cofactor">
    <cofactor evidence="1">
        <name>heme b</name>
        <dbReference type="ChEBI" id="CHEBI:60344"/>
    </cofactor>
</comment>
<dbReference type="OrthoDB" id="1726137at2759"/>
<comment type="caution">
    <text evidence="13">The sequence shown here is derived from an EMBL/GenBank/DDBJ whole genome shotgun (WGS) entry which is preliminary data.</text>
</comment>
<evidence type="ECO:0000256" key="12">
    <source>
        <dbReference type="SAM" id="Phobius"/>
    </source>
</evidence>
<feature type="transmembrane region" description="Helical" evidence="12">
    <location>
        <begin position="419"/>
        <end position="438"/>
    </location>
</feature>
<evidence type="ECO:0000256" key="11">
    <source>
        <dbReference type="ARBA" id="ARBA00048044"/>
    </source>
</evidence>
<dbReference type="PANTHER" id="PTHR23289:SF2">
    <property type="entry name" value="CYTOCHROME C OXIDASE ASSEMBLY PROTEIN COX15 HOMOLOG"/>
    <property type="match status" value="1"/>
</dbReference>
<gene>
    <name evidence="13" type="ORF">N7517_001646</name>
</gene>
<evidence type="ECO:0000256" key="8">
    <source>
        <dbReference type="ARBA" id="ARBA00023133"/>
    </source>
</evidence>
<keyword evidence="7" id="KW-0408">Iron</keyword>
<dbReference type="InterPro" id="IPR023754">
    <property type="entry name" value="HemeA_Synthase_type2"/>
</dbReference>
<reference evidence="13" key="1">
    <citation type="submission" date="2022-12" db="EMBL/GenBank/DDBJ databases">
        <authorList>
            <person name="Petersen C."/>
        </authorList>
    </citation>
    <scope>NUCLEOTIDE SEQUENCE</scope>
    <source>
        <strain evidence="13">IBT 3081</strain>
    </source>
</reference>
<dbReference type="AlphaFoldDB" id="A0A9W9SSF8"/>
<evidence type="ECO:0000256" key="9">
    <source>
        <dbReference type="ARBA" id="ARBA00023136"/>
    </source>
</evidence>
<name>A0A9W9SSF8_9EURO</name>
<dbReference type="GO" id="GO:0006784">
    <property type="term" value="P:heme A biosynthetic process"/>
    <property type="evidence" value="ECO:0007669"/>
    <property type="project" value="InterPro"/>
</dbReference>
<dbReference type="Pfam" id="PF02628">
    <property type="entry name" value="COX15-CtaA"/>
    <property type="match status" value="1"/>
</dbReference>
<dbReference type="RefSeq" id="XP_056583511.1">
    <property type="nucleotide sequence ID" value="XM_056719376.1"/>
</dbReference>
<dbReference type="GeneID" id="81458559"/>
<feature type="transmembrane region" description="Helical" evidence="12">
    <location>
        <begin position="97"/>
        <end position="118"/>
    </location>
</feature>
<feature type="transmembrane region" description="Helical" evidence="12">
    <location>
        <begin position="252"/>
        <end position="273"/>
    </location>
</feature>
<comment type="pathway">
    <text evidence="10">Porphyrin-containing compound metabolism; heme A biosynthesis; heme A from heme O: step 1/1.</text>
</comment>
<keyword evidence="14" id="KW-1185">Reference proteome</keyword>
<evidence type="ECO:0000256" key="7">
    <source>
        <dbReference type="ARBA" id="ARBA00023004"/>
    </source>
</evidence>
<organism evidence="13 14">
    <name type="scientific">Penicillium concentricum</name>
    <dbReference type="NCBI Taxonomy" id="293559"/>
    <lineage>
        <taxon>Eukaryota</taxon>
        <taxon>Fungi</taxon>
        <taxon>Dikarya</taxon>
        <taxon>Ascomycota</taxon>
        <taxon>Pezizomycotina</taxon>
        <taxon>Eurotiomycetes</taxon>
        <taxon>Eurotiomycetidae</taxon>
        <taxon>Eurotiales</taxon>
        <taxon>Aspergillaceae</taxon>
        <taxon>Penicillium</taxon>
    </lineage>
</organism>
<evidence type="ECO:0000256" key="4">
    <source>
        <dbReference type="ARBA" id="ARBA00022723"/>
    </source>
</evidence>
<keyword evidence="4" id="KW-0479">Metal-binding</keyword>
<dbReference type="GO" id="GO:0016653">
    <property type="term" value="F:oxidoreductase activity, acting on NAD(P)H, heme protein as acceptor"/>
    <property type="evidence" value="ECO:0007669"/>
    <property type="project" value="TreeGrafter"/>
</dbReference>
<evidence type="ECO:0000256" key="3">
    <source>
        <dbReference type="ARBA" id="ARBA00022692"/>
    </source>
</evidence>
<reference evidence="13" key="2">
    <citation type="journal article" date="2023" name="IMA Fungus">
        <title>Comparative genomic study of the Penicillium genus elucidates a diverse pangenome and 15 lateral gene transfer events.</title>
        <authorList>
            <person name="Petersen C."/>
            <person name="Sorensen T."/>
            <person name="Nielsen M.R."/>
            <person name="Sondergaard T.E."/>
            <person name="Sorensen J.L."/>
            <person name="Fitzpatrick D.A."/>
            <person name="Frisvad J.C."/>
            <person name="Nielsen K.L."/>
        </authorList>
    </citation>
    <scope>NUCLEOTIDE SEQUENCE</scope>
    <source>
        <strain evidence="13">IBT 3081</strain>
    </source>
</reference>
<evidence type="ECO:0000256" key="2">
    <source>
        <dbReference type="ARBA" id="ARBA00004141"/>
    </source>
</evidence>
<protein>
    <submittedName>
        <fullName evidence="13">Heme A synthase type 2</fullName>
    </submittedName>
</protein>
<comment type="subcellular location">
    <subcellularLocation>
        <location evidence="2">Membrane</location>
        <topology evidence="2">Multi-pass membrane protein</topology>
    </subcellularLocation>
</comment>
<dbReference type="GO" id="GO:0046872">
    <property type="term" value="F:metal ion binding"/>
    <property type="evidence" value="ECO:0007669"/>
    <property type="project" value="UniProtKB-KW"/>
</dbReference>
<keyword evidence="8" id="KW-0350">Heme biosynthesis</keyword>
<feature type="transmembrane region" description="Helical" evidence="12">
    <location>
        <begin position="184"/>
        <end position="202"/>
    </location>
</feature>
<feature type="transmembrane region" description="Helical" evidence="12">
    <location>
        <begin position="380"/>
        <end position="398"/>
    </location>
</feature>
<keyword evidence="9 12" id="KW-0472">Membrane</keyword>
<proteinExistence type="predicted"/>
<feature type="transmembrane region" description="Helical" evidence="12">
    <location>
        <begin position="214"/>
        <end position="232"/>
    </location>
</feature>
<evidence type="ECO:0000313" key="14">
    <source>
        <dbReference type="Proteomes" id="UP001147752"/>
    </source>
</evidence>